<dbReference type="EMBL" id="JAULSN010000003">
    <property type="protein sequence ID" value="KAK3375851.1"/>
    <property type="molecule type" value="Genomic_DNA"/>
</dbReference>
<feature type="non-terminal residue" evidence="2">
    <location>
        <position position="69"/>
    </location>
</feature>
<evidence type="ECO:0000256" key="1">
    <source>
        <dbReference type="SAM" id="Phobius"/>
    </source>
</evidence>
<organism evidence="2 3">
    <name type="scientific">Lasiosphaeria ovina</name>
    <dbReference type="NCBI Taxonomy" id="92902"/>
    <lineage>
        <taxon>Eukaryota</taxon>
        <taxon>Fungi</taxon>
        <taxon>Dikarya</taxon>
        <taxon>Ascomycota</taxon>
        <taxon>Pezizomycotina</taxon>
        <taxon>Sordariomycetes</taxon>
        <taxon>Sordariomycetidae</taxon>
        <taxon>Sordariales</taxon>
        <taxon>Lasiosphaeriaceae</taxon>
        <taxon>Lasiosphaeria</taxon>
    </lineage>
</organism>
<feature type="transmembrane region" description="Helical" evidence="1">
    <location>
        <begin position="7"/>
        <end position="28"/>
    </location>
</feature>
<keyword evidence="1" id="KW-1133">Transmembrane helix</keyword>
<reference evidence="2" key="2">
    <citation type="submission" date="2023-06" db="EMBL/GenBank/DDBJ databases">
        <authorList>
            <consortium name="Lawrence Berkeley National Laboratory"/>
            <person name="Haridas S."/>
            <person name="Hensen N."/>
            <person name="Bonometti L."/>
            <person name="Westerberg I."/>
            <person name="Brannstrom I.O."/>
            <person name="Guillou S."/>
            <person name="Cros-Aarteil S."/>
            <person name="Calhoun S."/>
            <person name="Kuo A."/>
            <person name="Mondo S."/>
            <person name="Pangilinan J."/>
            <person name="Riley R."/>
            <person name="Labutti K."/>
            <person name="Andreopoulos B."/>
            <person name="Lipzen A."/>
            <person name="Chen C."/>
            <person name="Yanf M."/>
            <person name="Daum C."/>
            <person name="Ng V."/>
            <person name="Clum A."/>
            <person name="Steindorff A."/>
            <person name="Ohm R."/>
            <person name="Martin F."/>
            <person name="Silar P."/>
            <person name="Natvig D."/>
            <person name="Lalanne C."/>
            <person name="Gautier V."/>
            <person name="Ament-Velasquez S.L."/>
            <person name="Kruys A."/>
            <person name="Hutchinson M.I."/>
            <person name="Powell A.J."/>
            <person name="Barry K."/>
            <person name="Miller A.N."/>
            <person name="Grigoriev I.V."/>
            <person name="Debuchy R."/>
            <person name="Gladieux P."/>
            <person name="Thoren M.H."/>
            <person name="Johannesson H."/>
        </authorList>
    </citation>
    <scope>NUCLEOTIDE SEQUENCE</scope>
    <source>
        <strain evidence="2">CBS 958.72</strain>
    </source>
</reference>
<sequence length="69" mass="7801">MKRTKISYYLFPSPPVLILIPLFARYTFNSLQPPSFIALQNSLSLSSLGLTIVKKRVRRPGQRPISGLL</sequence>
<protein>
    <submittedName>
        <fullName evidence="2">Uncharacterized protein</fullName>
    </submittedName>
</protein>
<gene>
    <name evidence="2" type="ORF">B0T24DRAFT_617165</name>
</gene>
<proteinExistence type="predicted"/>
<accession>A0AAE0N9L8</accession>
<name>A0AAE0N9L8_9PEZI</name>
<keyword evidence="1" id="KW-0472">Membrane</keyword>
<feature type="transmembrane region" description="Helical" evidence="1">
    <location>
        <begin position="34"/>
        <end position="53"/>
    </location>
</feature>
<keyword evidence="1" id="KW-0812">Transmembrane</keyword>
<dbReference type="Proteomes" id="UP001287356">
    <property type="component" value="Unassembled WGS sequence"/>
</dbReference>
<comment type="caution">
    <text evidence="2">The sequence shown here is derived from an EMBL/GenBank/DDBJ whole genome shotgun (WGS) entry which is preliminary data.</text>
</comment>
<dbReference type="AlphaFoldDB" id="A0AAE0N9L8"/>
<reference evidence="2" key="1">
    <citation type="journal article" date="2023" name="Mol. Phylogenet. Evol.">
        <title>Genome-scale phylogeny and comparative genomics of the fungal order Sordariales.</title>
        <authorList>
            <person name="Hensen N."/>
            <person name="Bonometti L."/>
            <person name="Westerberg I."/>
            <person name="Brannstrom I.O."/>
            <person name="Guillou S."/>
            <person name="Cros-Aarteil S."/>
            <person name="Calhoun S."/>
            <person name="Haridas S."/>
            <person name="Kuo A."/>
            <person name="Mondo S."/>
            <person name="Pangilinan J."/>
            <person name="Riley R."/>
            <person name="LaButti K."/>
            <person name="Andreopoulos B."/>
            <person name="Lipzen A."/>
            <person name="Chen C."/>
            <person name="Yan M."/>
            <person name="Daum C."/>
            <person name="Ng V."/>
            <person name="Clum A."/>
            <person name="Steindorff A."/>
            <person name="Ohm R.A."/>
            <person name="Martin F."/>
            <person name="Silar P."/>
            <person name="Natvig D.O."/>
            <person name="Lalanne C."/>
            <person name="Gautier V."/>
            <person name="Ament-Velasquez S.L."/>
            <person name="Kruys A."/>
            <person name="Hutchinson M.I."/>
            <person name="Powell A.J."/>
            <person name="Barry K."/>
            <person name="Miller A.N."/>
            <person name="Grigoriev I.V."/>
            <person name="Debuchy R."/>
            <person name="Gladieux P."/>
            <person name="Hiltunen Thoren M."/>
            <person name="Johannesson H."/>
        </authorList>
    </citation>
    <scope>NUCLEOTIDE SEQUENCE</scope>
    <source>
        <strain evidence="2">CBS 958.72</strain>
    </source>
</reference>
<evidence type="ECO:0000313" key="3">
    <source>
        <dbReference type="Proteomes" id="UP001287356"/>
    </source>
</evidence>
<keyword evidence="3" id="KW-1185">Reference proteome</keyword>
<evidence type="ECO:0000313" key="2">
    <source>
        <dbReference type="EMBL" id="KAK3375851.1"/>
    </source>
</evidence>